<comment type="caution">
    <text evidence="1">The sequence shown here is derived from an EMBL/GenBank/DDBJ whole genome shotgun (WGS) entry which is preliminary data.</text>
</comment>
<evidence type="ECO:0000313" key="1">
    <source>
        <dbReference type="EMBL" id="KKL20655.1"/>
    </source>
</evidence>
<reference evidence="1" key="1">
    <citation type="journal article" date="2015" name="Nature">
        <title>Complex archaea that bridge the gap between prokaryotes and eukaryotes.</title>
        <authorList>
            <person name="Spang A."/>
            <person name="Saw J.H."/>
            <person name="Jorgensen S.L."/>
            <person name="Zaremba-Niedzwiedzka K."/>
            <person name="Martijn J."/>
            <person name="Lind A.E."/>
            <person name="van Eijk R."/>
            <person name="Schleper C."/>
            <person name="Guy L."/>
            <person name="Ettema T.J."/>
        </authorList>
    </citation>
    <scope>NUCLEOTIDE SEQUENCE</scope>
</reference>
<accession>A0A0F9BFX0</accession>
<proteinExistence type="predicted"/>
<gene>
    <name evidence="1" type="ORF">LCGC14_2453300</name>
</gene>
<dbReference type="EMBL" id="LAZR01038017">
    <property type="protein sequence ID" value="KKL20655.1"/>
    <property type="molecule type" value="Genomic_DNA"/>
</dbReference>
<name>A0A0F9BFX0_9ZZZZ</name>
<dbReference type="AlphaFoldDB" id="A0A0F9BFX0"/>
<sequence>MKERQQLPEAVFGTVAKDIGSELPEIPKLQAAIAWELEETLTHLRLLQERLKTVLMSILETGNKERD</sequence>
<organism evidence="1">
    <name type="scientific">marine sediment metagenome</name>
    <dbReference type="NCBI Taxonomy" id="412755"/>
    <lineage>
        <taxon>unclassified sequences</taxon>
        <taxon>metagenomes</taxon>
        <taxon>ecological metagenomes</taxon>
    </lineage>
</organism>
<evidence type="ECO:0008006" key="2">
    <source>
        <dbReference type="Google" id="ProtNLM"/>
    </source>
</evidence>
<protein>
    <recommendedName>
        <fullName evidence="2">Type I restriction modification DNA specificity domain-containing protein</fullName>
    </recommendedName>
</protein>